<evidence type="ECO:0000256" key="2">
    <source>
        <dbReference type="PROSITE-ProRule" id="PRU00708"/>
    </source>
</evidence>
<dbReference type="InterPro" id="IPR011993">
    <property type="entry name" value="PH-like_dom_sf"/>
</dbReference>
<evidence type="ECO:0000259" key="4">
    <source>
        <dbReference type="Pfam" id="PF04802"/>
    </source>
</evidence>
<feature type="region of interest" description="Disordered" evidence="3">
    <location>
        <begin position="173"/>
        <end position="224"/>
    </location>
</feature>
<dbReference type="PROSITE" id="PS51375">
    <property type="entry name" value="PPR"/>
    <property type="match status" value="3"/>
</dbReference>
<feature type="repeat" description="PPR" evidence="2">
    <location>
        <begin position="1092"/>
        <end position="1126"/>
    </location>
</feature>
<dbReference type="InterPro" id="IPR011990">
    <property type="entry name" value="TPR-like_helical_dom_sf"/>
</dbReference>
<dbReference type="Pfam" id="PF04802">
    <property type="entry name" value="PP4R3"/>
    <property type="match status" value="1"/>
</dbReference>
<name>A0A1Q9EWW5_SYMMI</name>
<feature type="compositionally biased region" description="Basic residues" evidence="3">
    <location>
        <begin position="881"/>
        <end position="894"/>
    </location>
</feature>
<dbReference type="Gene3D" id="2.30.29.30">
    <property type="entry name" value="Pleckstrin-homology domain (PH domain)/Phosphotyrosine-binding domain (PTB)"/>
    <property type="match status" value="1"/>
</dbReference>
<evidence type="ECO:0000313" key="6">
    <source>
        <dbReference type="Proteomes" id="UP000186817"/>
    </source>
</evidence>
<accession>A0A1Q9EWW5</accession>
<dbReference type="PANTHER" id="PTHR47936">
    <property type="entry name" value="PPR_LONG DOMAIN-CONTAINING PROTEIN"/>
    <property type="match status" value="1"/>
</dbReference>
<feature type="region of interest" description="Disordered" evidence="3">
    <location>
        <begin position="877"/>
        <end position="902"/>
    </location>
</feature>
<dbReference type="OrthoDB" id="185373at2759"/>
<dbReference type="Pfam" id="PF13812">
    <property type="entry name" value="PPR_3"/>
    <property type="match status" value="1"/>
</dbReference>
<feature type="domain" description="Serine/threonine-protein phosphatase 4 regulatory subunit 3-like central" evidence="4">
    <location>
        <begin position="662"/>
        <end position="764"/>
    </location>
</feature>
<evidence type="ECO:0000256" key="1">
    <source>
        <dbReference type="ARBA" id="ARBA00022737"/>
    </source>
</evidence>
<reference evidence="5 6" key="1">
    <citation type="submission" date="2016-02" db="EMBL/GenBank/DDBJ databases">
        <title>Genome analysis of coral dinoflagellate symbionts highlights evolutionary adaptations to a symbiotic lifestyle.</title>
        <authorList>
            <person name="Aranda M."/>
            <person name="Li Y."/>
            <person name="Liew Y.J."/>
            <person name="Baumgarten S."/>
            <person name="Simakov O."/>
            <person name="Wilson M."/>
            <person name="Piel J."/>
            <person name="Ashoor H."/>
            <person name="Bougouffa S."/>
            <person name="Bajic V.B."/>
            <person name="Ryu T."/>
            <person name="Ravasi T."/>
            <person name="Bayer T."/>
            <person name="Micklem G."/>
            <person name="Kim H."/>
            <person name="Bhak J."/>
            <person name="Lajeunesse T.C."/>
            <person name="Voolstra C.R."/>
        </authorList>
    </citation>
    <scope>NUCLEOTIDE SEQUENCE [LARGE SCALE GENOMIC DNA]</scope>
    <source>
        <strain evidence="5 6">CCMP2467</strain>
    </source>
</reference>
<dbReference type="Pfam" id="PF01535">
    <property type="entry name" value="PPR"/>
    <property type="match status" value="2"/>
</dbReference>
<proteinExistence type="predicted"/>
<dbReference type="InterPro" id="IPR002885">
    <property type="entry name" value="PPR_rpt"/>
</dbReference>
<evidence type="ECO:0000256" key="3">
    <source>
        <dbReference type="SAM" id="MobiDB-lite"/>
    </source>
</evidence>
<dbReference type="PANTHER" id="PTHR47936:SF1">
    <property type="entry name" value="PENTATRICOPEPTIDE REPEAT-CONTAINING PROTEIN GUN1, CHLOROPLASTIC"/>
    <property type="match status" value="1"/>
</dbReference>
<sequence length="1477" mass="163347">MCRGCFQYAAGHWEMTLQMHHVLKTLLSGPNARFRLESGRSQSMDVEGNKQYRGKLYILNDAAAWQEAGTGHACGAQRSGMRQQTVRSVVGTGQQRRLQFKDEDSEGLEPAFLQEDDTEHAFFKESRGQVLHDRPVFAQDVYQLQGEGAQKTIIVWEDEEDQKDWAWGSECDCGALPSRPMPPKAKRVAKRPAARAQPEEDPEAATGSQGTLPKADPAASAKRSRVCRVKEEREEWWAGRSLHQLEQCFKKELALFLKTSYIDPDRIPRRKLVYFRRNYLEVPGLRKGCERIIEEINSKANERLRKIVPDAQTWQDLLEKEMLADYLLGGLAETRGSLTLRQLPFPSSFGEKPPQKDLPVGLAMKLRGGLEDWFYDDLRKWVALAEQCLGAAQLSRLLFGDEADHVEVKVQGLGFSVSFVLPDSTSLQELAELADEHLLMKWQEKRQREGQNPGSWLIEVVDGWRRKRACEVLQKVLDATCPAHADRQVVQRIRAIETLCKGRLDAGLQHLPSLVDLKLNGGGISENDACRIHRECKSLFPCTRIDSGFHGDGLGLENGPDTEYLESAPGVATVGVLPAPEDQLYLGHMDDPVGADIVVKLSWIKLWDAELRIEVVARVPKDWKLLYTPPECWLALGSFLPSEQKRMLPPPKLPNLQELARKLQYVAPGQREGLAAELVSEEFVQELRESFHSAEEQRNLSDLQSLKDLSFIFQIVKGVFLFATHNLTERYLAEDVYEVLGMLELDESLPPEKRMPHRQDMNNSKLELNNAQRAAIGSADFCTTGAMQCSRALALLTWALLPASAASSFFSPSLRIPQPWHPGLARVKGPDGSLSLVRKVQEPLVQAAGEAGQRCPCPAEVTRLVLHPLRLSIQNLQGPASRRHPPRKLPRVKKPMPAARHSEDMDVLETSIAGRSAVDEMAGASNIHTCGVSRRWQAALHLLAKEAMTTPTETRSLNMVLAVLVKAGRWHQAWQVFLEMKTKVQINAITYNTALSSCVQGACWQSALQLLWTMASSHVLANEISINTAITACEKAGHWSVAMQLLADMPQAELEADTISYNASISACGRGSRWDVSLQLLSEMSGRQLRANTISYNAAISAAEKAGEWQTALQLLFDMPSRAILPDRISFNSAISACEKGGQWDVALLLLHGMGIASVGANLVSFNAAISACEKAGQWDKALALLYGLSTADLLPDSISYNAAISACATSSEWQLALFLLTAMPRAMVRASEISFSAAIHGCAWRGSEQWQTALRLLSGMADGQCSANEVTIGSAISACEKGLQWQIAQQLLTKVLVWSLRCNYVHIAATISASEKGEEWKLALELLAAMLRAPLRPNDVSVNAAISAVGKVGEWQAALYLLAGLGHAQTGADEISHSSTISACEKGSMWPKALQRLSAMSQSRFLPNEICFNGAISAGEKAGCWKSSLHLLYQMDRTRIGASDISYNAAISTCERKVRRRSDGWHGSRRFTMDCQ</sequence>
<dbReference type="InterPro" id="IPR006887">
    <property type="entry name" value="P4R3-like_central_dom"/>
</dbReference>
<keyword evidence="1" id="KW-0677">Repeat</keyword>
<dbReference type="NCBIfam" id="TIGR00756">
    <property type="entry name" value="PPR"/>
    <property type="match status" value="2"/>
</dbReference>
<organism evidence="5 6">
    <name type="scientific">Symbiodinium microadriaticum</name>
    <name type="common">Dinoflagellate</name>
    <name type="synonym">Zooxanthella microadriatica</name>
    <dbReference type="NCBI Taxonomy" id="2951"/>
    <lineage>
        <taxon>Eukaryota</taxon>
        <taxon>Sar</taxon>
        <taxon>Alveolata</taxon>
        <taxon>Dinophyceae</taxon>
        <taxon>Suessiales</taxon>
        <taxon>Symbiodiniaceae</taxon>
        <taxon>Symbiodinium</taxon>
    </lineage>
</organism>
<dbReference type="Gene3D" id="1.25.40.10">
    <property type="entry name" value="Tetratricopeptide repeat domain"/>
    <property type="match status" value="5"/>
</dbReference>
<gene>
    <name evidence="5" type="ORF">AK812_SmicGene4194</name>
</gene>
<evidence type="ECO:0000313" key="5">
    <source>
        <dbReference type="EMBL" id="OLQ11938.1"/>
    </source>
</evidence>
<feature type="compositionally biased region" description="Basic residues" evidence="3">
    <location>
        <begin position="184"/>
        <end position="193"/>
    </location>
</feature>
<keyword evidence="6" id="KW-1185">Reference proteome</keyword>
<protein>
    <submittedName>
        <fullName evidence="5">Pentatricopeptide repeat-containing protein, chloroplastic</fullName>
    </submittedName>
</protein>
<feature type="repeat" description="PPR" evidence="2">
    <location>
        <begin position="1162"/>
        <end position="1196"/>
    </location>
</feature>
<comment type="caution">
    <text evidence="5">The sequence shown here is derived from an EMBL/GenBank/DDBJ whole genome shotgun (WGS) entry which is preliminary data.</text>
</comment>
<dbReference type="EMBL" id="LSRX01000051">
    <property type="protein sequence ID" value="OLQ11938.1"/>
    <property type="molecule type" value="Genomic_DNA"/>
</dbReference>
<feature type="repeat" description="PPR" evidence="2">
    <location>
        <begin position="1057"/>
        <end position="1091"/>
    </location>
</feature>
<dbReference type="Proteomes" id="UP000186817">
    <property type="component" value="Unassembled WGS sequence"/>
</dbReference>